<dbReference type="Pfam" id="PF02728">
    <property type="entry name" value="Cu_amine_oxidN3"/>
    <property type="match status" value="1"/>
</dbReference>
<dbReference type="GO" id="GO:0005507">
    <property type="term" value="F:copper ion binding"/>
    <property type="evidence" value="ECO:0007669"/>
    <property type="project" value="InterPro"/>
</dbReference>
<evidence type="ECO:0000256" key="8">
    <source>
        <dbReference type="PIRSR" id="PIRSR600269-51"/>
    </source>
</evidence>
<dbReference type="InterPro" id="IPR036460">
    <property type="entry name" value="Cu_amine_oxidase_C_sf"/>
</dbReference>
<proteinExistence type="inferred from homology"/>
<dbReference type="PROSITE" id="PS01165">
    <property type="entry name" value="COPPER_AMINE_OXID_2"/>
    <property type="match status" value="1"/>
</dbReference>
<dbReference type="SUPFAM" id="SSF49998">
    <property type="entry name" value="Amine oxidase catalytic domain"/>
    <property type="match status" value="1"/>
</dbReference>
<comment type="caution">
    <text evidence="14">The sequence shown here is derived from an EMBL/GenBank/DDBJ whole genome shotgun (WGS) entry which is preliminary data.</text>
</comment>
<dbReference type="GO" id="GO:0048038">
    <property type="term" value="F:quinone binding"/>
    <property type="evidence" value="ECO:0007669"/>
    <property type="project" value="InterPro"/>
</dbReference>
<evidence type="ECO:0000256" key="10">
    <source>
        <dbReference type="SAM" id="MobiDB-lite"/>
    </source>
</evidence>
<evidence type="ECO:0000256" key="2">
    <source>
        <dbReference type="ARBA" id="ARBA00022723"/>
    </source>
</evidence>
<dbReference type="InterPro" id="IPR015800">
    <property type="entry name" value="Cu_amine_oxidase_N2"/>
</dbReference>
<evidence type="ECO:0000259" key="13">
    <source>
        <dbReference type="Pfam" id="PF02728"/>
    </source>
</evidence>
<name>A0AAV9B929_ACOGR</name>
<feature type="active site" description="Proton acceptor" evidence="7">
    <location>
        <position position="375"/>
    </location>
</feature>
<dbReference type="PANTHER" id="PTHR10638:SF41">
    <property type="entry name" value="AMINE OXIDASE"/>
    <property type="match status" value="1"/>
</dbReference>
<sequence>MHSSLTSLHNHHCVRDMESKPRLLLVFLLSSALLFLAFTGPWRALTEPNLSHLHCSKNCLQSKSSRPFPSADHQTRVPLHPLDPLTVQEIRAVRSILPSHPTLTIHSLSLEPPPKPLVLAWKKGDPVPPRRAAVVAYSADTRSSHLLSVDLASNSVAHHKTVPSSSASGFPLATAEDLQTAVLIPLTDAAFNRTVRARGVEVSDVSCLPLPSGWYGAAEEGRRLSKVQCFSHRDTVNIYMRPIEGLTVLVDLDEKSVVKIIDDGKDTPVPSAENTEYRYEELKKSNGEEARPINQMSMEQPKGRSFQVEGHEVRWGNWEFHLRPDARAGVIVSRARVVDPETGEAREVMYEGYASELFVPYMDPGEGWYFKTYLDAGEFGMGMQAMGLDRLNDCPRNAYYMDGVFSTSEGRAYVREGMVCLFERYAGDVAWRHTENFVTGSQIREVRPKVTLVARMAATVGNYDYIVDWEFQNDGLIRITVSLSGMLMVKGTPYKNTNQVPPNEDLFGTLLKQNLIGVVHDHYITFRLDMDVDGRNNSFVKLHMKRQETSPGESPRKSYMGVERRVVETEKDARIKLSLYDPSEFHVVNPSRRSGVGNPSGYKIVPGGTAASLLDVDDPPQLRAAFTNNQIWVTAYNRSEQWAGGMLTWQSRGDDTLAAWSNRDHRIENEDIVVWYTLGFHHIPCQEDYPIMPTVSSRFDLKPVNFFDRNPILRAAPITEKDLPVCAVVASVDDCSQQ</sequence>
<dbReference type="PANTHER" id="PTHR10638">
    <property type="entry name" value="COPPER AMINE OXIDASE"/>
    <property type="match status" value="1"/>
</dbReference>
<dbReference type="Pfam" id="PF02727">
    <property type="entry name" value="Cu_amine_oxidN2"/>
    <property type="match status" value="1"/>
</dbReference>
<evidence type="ECO:0000259" key="11">
    <source>
        <dbReference type="Pfam" id="PF01179"/>
    </source>
</evidence>
<evidence type="ECO:0000256" key="3">
    <source>
        <dbReference type="ARBA" id="ARBA00022772"/>
    </source>
</evidence>
<dbReference type="SUPFAM" id="SSF54416">
    <property type="entry name" value="Amine oxidase N-terminal region"/>
    <property type="match status" value="2"/>
</dbReference>
<feature type="domain" description="Copper amine oxidase catalytic" evidence="11">
    <location>
        <begin position="297"/>
        <end position="712"/>
    </location>
</feature>
<dbReference type="Proteomes" id="UP001179952">
    <property type="component" value="Unassembled WGS sequence"/>
</dbReference>
<organism evidence="14 15">
    <name type="scientific">Acorus gramineus</name>
    <name type="common">Dwarf sweet flag</name>
    <dbReference type="NCBI Taxonomy" id="55184"/>
    <lineage>
        <taxon>Eukaryota</taxon>
        <taxon>Viridiplantae</taxon>
        <taxon>Streptophyta</taxon>
        <taxon>Embryophyta</taxon>
        <taxon>Tracheophyta</taxon>
        <taxon>Spermatophyta</taxon>
        <taxon>Magnoliopsida</taxon>
        <taxon>Liliopsida</taxon>
        <taxon>Acoraceae</taxon>
        <taxon>Acorus</taxon>
    </lineage>
</organism>
<evidence type="ECO:0000256" key="4">
    <source>
        <dbReference type="ARBA" id="ARBA00023002"/>
    </source>
</evidence>
<dbReference type="InterPro" id="IPR015798">
    <property type="entry name" value="Cu_amine_oxidase_C"/>
</dbReference>
<protein>
    <recommendedName>
        <fullName evidence="9">Amine oxidase</fullName>
        <ecNumber evidence="9">1.4.3.-</ecNumber>
    </recommendedName>
</protein>
<dbReference type="Gene3D" id="2.70.98.20">
    <property type="entry name" value="Copper amine oxidase, catalytic domain"/>
    <property type="match status" value="1"/>
</dbReference>
<feature type="active site" description="Schiff-base intermediate with substrate; via topaquinone" evidence="7">
    <location>
        <position position="463"/>
    </location>
</feature>
<feature type="modified residue" description="2',4',5'-topaquinone" evidence="8">
    <location>
        <position position="463"/>
    </location>
</feature>
<evidence type="ECO:0000256" key="9">
    <source>
        <dbReference type="RuleBase" id="RU000672"/>
    </source>
</evidence>
<feature type="domain" description="Copper amine oxidase N3-terminal" evidence="13">
    <location>
        <begin position="172"/>
        <end position="269"/>
    </location>
</feature>
<keyword evidence="5 9" id="KW-0186">Copper</keyword>
<dbReference type="InterPro" id="IPR000269">
    <property type="entry name" value="Cu_amine_oxidase"/>
</dbReference>
<evidence type="ECO:0000256" key="6">
    <source>
        <dbReference type="ARBA" id="ARBA00023157"/>
    </source>
</evidence>
<keyword evidence="15" id="KW-1185">Reference proteome</keyword>
<feature type="region of interest" description="Disordered" evidence="10">
    <location>
        <begin position="283"/>
        <end position="303"/>
    </location>
</feature>
<dbReference type="FunFam" id="2.70.98.20:FF:000004">
    <property type="entry name" value="Amine oxidase"/>
    <property type="match status" value="1"/>
</dbReference>
<evidence type="ECO:0000256" key="5">
    <source>
        <dbReference type="ARBA" id="ARBA00023008"/>
    </source>
</evidence>
<keyword evidence="4 9" id="KW-0560">Oxidoreductase</keyword>
<keyword evidence="3 7" id="KW-0801">TPQ</keyword>
<keyword evidence="2 9" id="KW-0479">Metal-binding</keyword>
<dbReference type="EC" id="1.4.3.-" evidence="9"/>
<dbReference type="Pfam" id="PF01179">
    <property type="entry name" value="Cu_amine_oxid"/>
    <property type="match status" value="1"/>
</dbReference>
<evidence type="ECO:0000313" key="15">
    <source>
        <dbReference type="Proteomes" id="UP001179952"/>
    </source>
</evidence>
<dbReference type="InterPro" id="IPR016182">
    <property type="entry name" value="Cu_amine_oxidase_N-reg"/>
</dbReference>
<evidence type="ECO:0000313" key="14">
    <source>
        <dbReference type="EMBL" id="KAK1272981.1"/>
    </source>
</evidence>
<dbReference type="AlphaFoldDB" id="A0AAV9B929"/>
<comment type="PTM">
    <text evidence="8 9">Topaquinone (TPQ) is generated by copper-dependent autoxidation of a specific tyrosyl residue.</text>
</comment>
<dbReference type="EMBL" id="JAUJYN010000004">
    <property type="protein sequence ID" value="KAK1272981.1"/>
    <property type="molecule type" value="Genomic_DNA"/>
</dbReference>
<gene>
    <name evidence="14" type="ORF">QJS04_geneDACA012332</name>
</gene>
<dbReference type="InterPro" id="IPR049947">
    <property type="entry name" value="Cu_Am_Ox_Cu-bd"/>
</dbReference>
<evidence type="ECO:0000259" key="12">
    <source>
        <dbReference type="Pfam" id="PF02727"/>
    </source>
</evidence>
<dbReference type="Gene3D" id="3.10.450.40">
    <property type="match status" value="2"/>
</dbReference>
<dbReference type="GO" id="GO:0008131">
    <property type="term" value="F:primary methylamine oxidase activity"/>
    <property type="evidence" value="ECO:0007669"/>
    <property type="project" value="InterPro"/>
</dbReference>
<accession>A0AAV9B929</accession>
<evidence type="ECO:0000256" key="1">
    <source>
        <dbReference type="ARBA" id="ARBA00007983"/>
    </source>
</evidence>
<comment type="cofactor">
    <cofactor evidence="9">
        <name>Cu cation</name>
        <dbReference type="ChEBI" id="CHEBI:23378"/>
    </cofactor>
    <text evidence="9">Contains 1 topaquinone per subunit.</text>
</comment>
<dbReference type="InterPro" id="IPR015802">
    <property type="entry name" value="Cu_amine_oxidase_N3"/>
</dbReference>
<reference evidence="14" key="2">
    <citation type="submission" date="2023-06" db="EMBL/GenBank/DDBJ databases">
        <authorList>
            <person name="Ma L."/>
            <person name="Liu K.-W."/>
            <person name="Li Z."/>
            <person name="Hsiao Y.-Y."/>
            <person name="Qi Y."/>
            <person name="Fu T."/>
            <person name="Tang G."/>
            <person name="Zhang D."/>
            <person name="Sun W.-H."/>
            <person name="Liu D.-K."/>
            <person name="Li Y."/>
            <person name="Chen G.-Z."/>
            <person name="Liu X.-D."/>
            <person name="Liao X.-Y."/>
            <person name="Jiang Y.-T."/>
            <person name="Yu X."/>
            <person name="Hao Y."/>
            <person name="Huang J."/>
            <person name="Zhao X.-W."/>
            <person name="Ke S."/>
            <person name="Chen Y.-Y."/>
            <person name="Wu W.-L."/>
            <person name="Hsu J.-L."/>
            <person name="Lin Y.-F."/>
            <person name="Huang M.-D."/>
            <person name="Li C.-Y."/>
            <person name="Huang L."/>
            <person name="Wang Z.-W."/>
            <person name="Zhao X."/>
            <person name="Zhong W.-Y."/>
            <person name="Peng D.-H."/>
            <person name="Ahmad S."/>
            <person name="Lan S."/>
            <person name="Zhang J.-S."/>
            <person name="Tsai W.-C."/>
            <person name="Van De Peer Y."/>
            <person name="Liu Z.-J."/>
        </authorList>
    </citation>
    <scope>NUCLEOTIDE SEQUENCE</scope>
    <source>
        <strain evidence="14">SCP</strain>
        <tissue evidence="14">Leaves</tissue>
    </source>
</reference>
<keyword evidence="6" id="KW-1015">Disulfide bond</keyword>
<feature type="domain" description="Copper amine oxidase N2-terminal" evidence="12">
    <location>
        <begin position="80"/>
        <end position="160"/>
    </location>
</feature>
<reference evidence="14" key="1">
    <citation type="journal article" date="2023" name="Nat. Commun.">
        <title>Diploid and tetraploid genomes of Acorus and the evolution of monocots.</title>
        <authorList>
            <person name="Ma L."/>
            <person name="Liu K.W."/>
            <person name="Li Z."/>
            <person name="Hsiao Y.Y."/>
            <person name="Qi Y."/>
            <person name="Fu T."/>
            <person name="Tang G.D."/>
            <person name="Zhang D."/>
            <person name="Sun W.H."/>
            <person name="Liu D.K."/>
            <person name="Li Y."/>
            <person name="Chen G.Z."/>
            <person name="Liu X.D."/>
            <person name="Liao X.Y."/>
            <person name="Jiang Y.T."/>
            <person name="Yu X."/>
            <person name="Hao Y."/>
            <person name="Huang J."/>
            <person name="Zhao X.W."/>
            <person name="Ke S."/>
            <person name="Chen Y.Y."/>
            <person name="Wu W.L."/>
            <person name="Hsu J.L."/>
            <person name="Lin Y.F."/>
            <person name="Huang M.D."/>
            <person name="Li C.Y."/>
            <person name="Huang L."/>
            <person name="Wang Z.W."/>
            <person name="Zhao X."/>
            <person name="Zhong W.Y."/>
            <person name="Peng D.H."/>
            <person name="Ahmad S."/>
            <person name="Lan S."/>
            <person name="Zhang J.S."/>
            <person name="Tsai W.C."/>
            <person name="Van de Peer Y."/>
            <person name="Liu Z.J."/>
        </authorList>
    </citation>
    <scope>NUCLEOTIDE SEQUENCE</scope>
    <source>
        <strain evidence="14">SCP</strain>
    </source>
</reference>
<evidence type="ECO:0000256" key="7">
    <source>
        <dbReference type="PIRSR" id="PIRSR600269-50"/>
    </source>
</evidence>
<comment type="similarity">
    <text evidence="1 9">Belongs to the copper/topaquinone oxidase family.</text>
</comment>
<dbReference type="GO" id="GO:0009308">
    <property type="term" value="P:amine metabolic process"/>
    <property type="evidence" value="ECO:0007669"/>
    <property type="project" value="UniProtKB-UniRule"/>
</dbReference>